<keyword evidence="2" id="KW-1185">Reference proteome</keyword>
<sequence>MNKKLRCLIQERLQLVAKLQLLVGALRSRQLSPQEYPKRYNRRKFWDFESEAEDNVFAEQLVIVAKSWMEMQQGVGHNPPGTTNITWWLSRGYAAVKSDPHFGMSAVLELHCSTTVPFSLEVTARACWRMFLTEHGKSVGVGSVADVSTDTIANSFSLRWETERFVISGKFTCQTKVSEDTVEIEWIERADVLEWGRVRFVGMQLEKRVIMKLYRVLDAHMDQKSAFTVVETHCETTPIFHERVTDQWERALVFINCAKKIITS</sequence>
<dbReference type="Proteomes" id="UP001165121">
    <property type="component" value="Unassembled WGS sequence"/>
</dbReference>
<evidence type="ECO:0000313" key="1">
    <source>
        <dbReference type="EMBL" id="GMF43213.1"/>
    </source>
</evidence>
<gene>
    <name evidence="1" type="ORF">Pfra01_001452100</name>
</gene>
<proteinExistence type="predicted"/>
<dbReference type="OrthoDB" id="128442at2759"/>
<accession>A0A9W6XQB7</accession>
<dbReference type="EMBL" id="BSXT01001519">
    <property type="protein sequence ID" value="GMF43213.1"/>
    <property type="molecule type" value="Genomic_DNA"/>
</dbReference>
<comment type="caution">
    <text evidence="1">The sequence shown here is derived from an EMBL/GenBank/DDBJ whole genome shotgun (WGS) entry which is preliminary data.</text>
</comment>
<evidence type="ECO:0000313" key="2">
    <source>
        <dbReference type="Proteomes" id="UP001165121"/>
    </source>
</evidence>
<reference evidence="1" key="1">
    <citation type="submission" date="2023-04" db="EMBL/GenBank/DDBJ databases">
        <title>Phytophthora fragariaefolia NBRC 109709.</title>
        <authorList>
            <person name="Ichikawa N."/>
            <person name="Sato H."/>
            <person name="Tonouchi N."/>
        </authorList>
    </citation>
    <scope>NUCLEOTIDE SEQUENCE</scope>
    <source>
        <strain evidence="1">NBRC 109709</strain>
    </source>
</reference>
<dbReference type="AlphaFoldDB" id="A0A9W6XQB7"/>
<protein>
    <submittedName>
        <fullName evidence="1">Unnamed protein product</fullName>
    </submittedName>
</protein>
<name>A0A9W6XQB7_9STRA</name>
<organism evidence="1 2">
    <name type="scientific">Phytophthora fragariaefolia</name>
    <dbReference type="NCBI Taxonomy" id="1490495"/>
    <lineage>
        <taxon>Eukaryota</taxon>
        <taxon>Sar</taxon>
        <taxon>Stramenopiles</taxon>
        <taxon>Oomycota</taxon>
        <taxon>Peronosporomycetes</taxon>
        <taxon>Peronosporales</taxon>
        <taxon>Peronosporaceae</taxon>
        <taxon>Phytophthora</taxon>
    </lineage>
</organism>